<keyword evidence="3" id="KW-1185">Reference proteome</keyword>
<dbReference type="EMBL" id="QTJU01000001">
    <property type="protein sequence ID" value="RFM30524.1"/>
    <property type="molecule type" value="Genomic_DNA"/>
</dbReference>
<evidence type="ECO:0000313" key="2">
    <source>
        <dbReference type="EMBL" id="RFM30524.1"/>
    </source>
</evidence>
<dbReference type="Gene3D" id="3.10.180.10">
    <property type="entry name" value="2,3-Dihydroxybiphenyl 1,2-Dioxygenase, domain 1"/>
    <property type="match status" value="1"/>
</dbReference>
<dbReference type="OrthoDB" id="192739at2"/>
<sequence length="146" mass="16778">MLLCCTAVLKVHAQSADAAITPHFNHTTVYVVDMQKSNEFYQKVLLLKVISEPFHDNKHTWYKMGEHGQLHIVQGAQNIVPHDINIHLAFSVASLPDFMKHLDALHIKYGNWKGDQGQTQARPDKIQQVYLQDPDGYWIEVNNDQF</sequence>
<organism evidence="2 3">
    <name type="scientific">Deminuibacter soli</name>
    <dbReference type="NCBI Taxonomy" id="2291815"/>
    <lineage>
        <taxon>Bacteria</taxon>
        <taxon>Pseudomonadati</taxon>
        <taxon>Bacteroidota</taxon>
        <taxon>Chitinophagia</taxon>
        <taxon>Chitinophagales</taxon>
        <taxon>Chitinophagaceae</taxon>
        <taxon>Deminuibacter</taxon>
    </lineage>
</organism>
<dbReference type="PROSITE" id="PS51819">
    <property type="entry name" value="VOC"/>
    <property type="match status" value="1"/>
</dbReference>
<reference evidence="2 3" key="1">
    <citation type="submission" date="2018-08" db="EMBL/GenBank/DDBJ databases">
        <title>Chitinophagaceae sp. K23C18032701, a novel bacterium isolated from forest soil.</title>
        <authorList>
            <person name="Wang C."/>
        </authorList>
    </citation>
    <scope>NUCLEOTIDE SEQUENCE [LARGE SCALE GENOMIC DNA]</scope>
    <source>
        <strain evidence="2 3">K23C18032701</strain>
    </source>
</reference>
<evidence type="ECO:0000259" key="1">
    <source>
        <dbReference type="PROSITE" id="PS51819"/>
    </source>
</evidence>
<dbReference type="InterPro" id="IPR029068">
    <property type="entry name" value="Glyas_Bleomycin-R_OHBP_Dase"/>
</dbReference>
<accession>A0A3E1NRQ3</accession>
<dbReference type="SUPFAM" id="SSF54593">
    <property type="entry name" value="Glyoxalase/Bleomycin resistance protein/Dihydroxybiphenyl dioxygenase"/>
    <property type="match status" value="1"/>
</dbReference>
<evidence type="ECO:0000313" key="3">
    <source>
        <dbReference type="Proteomes" id="UP000261284"/>
    </source>
</evidence>
<feature type="domain" description="VOC" evidence="1">
    <location>
        <begin position="23"/>
        <end position="144"/>
    </location>
</feature>
<protein>
    <submittedName>
        <fullName evidence="2">VOC family protein</fullName>
    </submittedName>
</protein>
<name>A0A3E1NRQ3_9BACT</name>
<proteinExistence type="predicted"/>
<dbReference type="InterPro" id="IPR004360">
    <property type="entry name" value="Glyas_Fos-R_dOase_dom"/>
</dbReference>
<dbReference type="Proteomes" id="UP000261284">
    <property type="component" value="Unassembled WGS sequence"/>
</dbReference>
<dbReference type="CDD" id="cd06587">
    <property type="entry name" value="VOC"/>
    <property type="match status" value="1"/>
</dbReference>
<comment type="caution">
    <text evidence="2">The sequence shown here is derived from an EMBL/GenBank/DDBJ whole genome shotgun (WGS) entry which is preliminary data.</text>
</comment>
<gene>
    <name evidence="2" type="ORF">DXN05_06100</name>
</gene>
<dbReference type="InterPro" id="IPR037523">
    <property type="entry name" value="VOC_core"/>
</dbReference>
<dbReference type="AlphaFoldDB" id="A0A3E1NRQ3"/>
<dbReference type="Pfam" id="PF00903">
    <property type="entry name" value="Glyoxalase"/>
    <property type="match status" value="1"/>
</dbReference>